<keyword evidence="2" id="KW-1185">Reference proteome</keyword>
<reference evidence="1" key="1">
    <citation type="submission" date="2022-10" db="EMBL/GenBank/DDBJ databases">
        <title>The WGS of Solirubrobacter sp. CPCC 204708.</title>
        <authorList>
            <person name="Jiang Z."/>
        </authorList>
    </citation>
    <scope>NUCLEOTIDE SEQUENCE</scope>
    <source>
        <strain evidence="1">CPCC 204708</strain>
    </source>
</reference>
<sequence>MFVTDATGVVYRGAPDADHGDPSLRASWLREALDDVLAGRPVARAETEPKGCSIKWK</sequence>
<dbReference type="EMBL" id="JAPCID010000012">
    <property type="protein sequence ID" value="MDA0137959.1"/>
    <property type="molecule type" value="Genomic_DNA"/>
</dbReference>
<evidence type="ECO:0008006" key="3">
    <source>
        <dbReference type="Google" id="ProtNLM"/>
    </source>
</evidence>
<name>A0ABT4RHC6_9ACTN</name>
<dbReference type="Gene3D" id="3.40.30.10">
    <property type="entry name" value="Glutaredoxin"/>
    <property type="match status" value="1"/>
</dbReference>
<dbReference type="RefSeq" id="WP_270006323.1">
    <property type="nucleotide sequence ID" value="NZ_JAPCID010000012.1"/>
</dbReference>
<evidence type="ECO:0000313" key="1">
    <source>
        <dbReference type="EMBL" id="MDA0137959.1"/>
    </source>
</evidence>
<proteinExistence type="predicted"/>
<accession>A0ABT4RHC6</accession>
<comment type="caution">
    <text evidence="1">The sequence shown here is derived from an EMBL/GenBank/DDBJ whole genome shotgun (WGS) entry which is preliminary data.</text>
</comment>
<evidence type="ECO:0000313" key="2">
    <source>
        <dbReference type="Proteomes" id="UP001147700"/>
    </source>
</evidence>
<gene>
    <name evidence="1" type="ORF">OJ962_10640</name>
</gene>
<organism evidence="1 2">
    <name type="scientific">Solirubrobacter deserti</name>
    <dbReference type="NCBI Taxonomy" id="2282478"/>
    <lineage>
        <taxon>Bacteria</taxon>
        <taxon>Bacillati</taxon>
        <taxon>Actinomycetota</taxon>
        <taxon>Thermoleophilia</taxon>
        <taxon>Solirubrobacterales</taxon>
        <taxon>Solirubrobacteraceae</taxon>
        <taxon>Solirubrobacter</taxon>
    </lineage>
</organism>
<protein>
    <recommendedName>
        <fullName evidence="3">Thioredoxin family protein</fullName>
    </recommendedName>
</protein>
<dbReference type="Proteomes" id="UP001147700">
    <property type="component" value="Unassembled WGS sequence"/>
</dbReference>